<sequence>QKVWKLALELATPSAKLRIPEHWNDLFSDHYTGNIKLRNWININAMYEIWCQYTQAKWGNPIPSPVIDLVIKYRLEKMVKTIKCIGKRGGNGVKGIIKDLK</sequence>
<dbReference type="Proteomes" id="UP000789901">
    <property type="component" value="Unassembled WGS sequence"/>
</dbReference>
<organism evidence="1 2">
    <name type="scientific">Gigaspora margarita</name>
    <dbReference type="NCBI Taxonomy" id="4874"/>
    <lineage>
        <taxon>Eukaryota</taxon>
        <taxon>Fungi</taxon>
        <taxon>Fungi incertae sedis</taxon>
        <taxon>Mucoromycota</taxon>
        <taxon>Glomeromycotina</taxon>
        <taxon>Glomeromycetes</taxon>
        <taxon>Diversisporales</taxon>
        <taxon>Gigasporaceae</taxon>
        <taxon>Gigaspora</taxon>
    </lineage>
</organism>
<protein>
    <submittedName>
        <fullName evidence="1">41654_t:CDS:1</fullName>
    </submittedName>
</protein>
<reference evidence="1 2" key="1">
    <citation type="submission" date="2021-06" db="EMBL/GenBank/DDBJ databases">
        <authorList>
            <person name="Kallberg Y."/>
            <person name="Tangrot J."/>
            <person name="Rosling A."/>
        </authorList>
    </citation>
    <scope>NUCLEOTIDE SEQUENCE [LARGE SCALE GENOMIC DNA]</scope>
    <source>
        <strain evidence="1 2">120-4 pot B 10/14</strain>
    </source>
</reference>
<comment type="caution">
    <text evidence="1">The sequence shown here is derived from an EMBL/GenBank/DDBJ whole genome shotgun (WGS) entry which is preliminary data.</text>
</comment>
<gene>
    <name evidence="1" type="ORF">GMARGA_LOCUS17123</name>
</gene>
<evidence type="ECO:0000313" key="1">
    <source>
        <dbReference type="EMBL" id="CAG8757872.1"/>
    </source>
</evidence>
<feature type="non-terminal residue" evidence="1">
    <location>
        <position position="1"/>
    </location>
</feature>
<proteinExistence type="predicted"/>
<accession>A0ABN7VCL8</accession>
<dbReference type="EMBL" id="CAJVQB010012774">
    <property type="protein sequence ID" value="CAG8757872.1"/>
    <property type="molecule type" value="Genomic_DNA"/>
</dbReference>
<keyword evidence="2" id="KW-1185">Reference proteome</keyword>
<evidence type="ECO:0000313" key="2">
    <source>
        <dbReference type="Proteomes" id="UP000789901"/>
    </source>
</evidence>
<name>A0ABN7VCL8_GIGMA</name>